<dbReference type="Gene3D" id="2.40.50.100">
    <property type="match status" value="1"/>
</dbReference>
<evidence type="ECO:0000259" key="6">
    <source>
        <dbReference type="Pfam" id="PF25917"/>
    </source>
</evidence>
<dbReference type="InterPro" id="IPR058627">
    <property type="entry name" value="MdtA-like_C"/>
</dbReference>
<proteinExistence type="inferred from homology"/>
<dbReference type="SUPFAM" id="SSF111369">
    <property type="entry name" value="HlyD-like secretion proteins"/>
    <property type="match status" value="1"/>
</dbReference>
<organism evidence="9 10">
    <name type="scientific">Pseudoalteromonas obscura</name>
    <dbReference type="NCBI Taxonomy" id="3048491"/>
    <lineage>
        <taxon>Bacteria</taxon>
        <taxon>Pseudomonadati</taxon>
        <taxon>Pseudomonadota</taxon>
        <taxon>Gammaproteobacteria</taxon>
        <taxon>Alteromonadales</taxon>
        <taxon>Pseudoalteromonadaceae</taxon>
        <taxon>Pseudoalteromonas</taxon>
    </lineage>
</organism>
<evidence type="ECO:0000256" key="1">
    <source>
        <dbReference type="ARBA" id="ARBA00004519"/>
    </source>
</evidence>
<dbReference type="InterPro" id="IPR058625">
    <property type="entry name" value="MdtA-like_BSH"/>
</dbReference>
<protein>
    <submittedName>
        <fullName evidence="9">Efflux RND transporter periplasmic adaptor subunit</fullName>
    </submittedName>
</protein>
<dbReference type="NCBIfam" id="TIGR01730">
    <property type="entry name" value="RND_mfp"/>
    <property type="match status" value="1"/>
</dbReference>
<evidence type="ECO:0000259" key="5">
    <source>
        <dbReference type="Pfam" id="PF25876"/>
    </source>
</evidence>
<keyword evidence="4" id="KW-0732">Signal</keyword>
<dbReference type="Pfam" id="PF25876">
    <property type="entry name" value="HH_MFP_RND"/>
    <property type="match status" value="1"/>
</dbReference>
<keyword evidence="3" id="KW-0175">Coiled coil</keyword>
<evidence type="ECO:0000256" key="4">
    <source>
        <dbReference type="SAM" id="SignalP"/>
    </source>
</evidence>
<dbReference type="PANTHER" id="PTHR30158:SF26">
    <property type="entry name" value="RESISTANCE-NODULATION-CELL DIVISION (RND) MULTIDRUG EFFLUX MEMBRANE FUSION PROTEIN MEXE"/>
    <property type="match status" value="1"/>
</dbReference>
<dbReference type="Pfam" id="PF25917">
    <property type="entry name" value="BSH_RND"/>
    <property type="match status" value="1"/>
</dbReference>
<dbReference type="Pfam" id="PF25944">
    <property type="entry name" value="Beta-barrel_RND"/>
    <property type="match status" value="1"/>
</dbReference>
<comment type="similarity">
    <text evidence="2">Belongs to the membrane fusion protein (MFP) (TC 8.A.1) family.</text>
</comment>
<dbReference type="Gene3D" id="2.40.30.170">
    <property type="match status" value="1"/>
</dbReference>
<keyword evidence="10" id="KW-1185">Reference proteome</keyword>
<dbReference type="PROSITE" id="PS51257">
    <property type="entry name" value="PROKAR_LIPOPROTEIN"/>
    <property type="match status" value="1"/>
</dbReference>
<name>A0ABT7EP92_9GAMM</name>
<feature type="signal peptide" evidence="4">
    <location>
        <begin position="1"/>
        <end position="25"/>
    </location>
</feature>
<gene>
    <name evidence="9" type="ORF">QNM18_17565</name>
</gene>
<evidence type="ECO:0000256" key="3">
    <source>
        <dbReference type="SAM" id="Coils"/>
    </source>
</evidence>
<dbReference type="Gene3D" id="1.10.287.470">
    <property type="entry name" value="Helix hairpin bin"/>
    <property type="match status" value="1"/>
</dbReference>
<reference evidence="9 10" key="1">
    <citation type="submission" date="2023-05" db="EMBL/GenBank/DDBJ databases">
        <title>Pseudoalteromonas ardens sp. nov., Pseudoalteromonas obscura sp. nov., and Pseudoalteromonas umbrosa sp. nov., isolated from the coral Montipora capitata.</title>
        <authorList>
            <person name="Thomas E.M."/>
            <person name="Smith E.M."/>
            <person name="Papke E."/>
            <person name="Shlafstein M.D."/>
            <person name="Oline D.K."/>
            <person name="Videau P."/>
            <person name="Saw J.H."/>
            <person name="Strangman W.K."/>
            <person name="Ushijima B."/>
        </authorList>
    </citation>
    <scope>NUCLEOTIDE SEQUENCE [LARGE SCALE GENOMIC DNA]</scope>
    <source>
        <strain evidence="9 10">P94</strain>
    </source>
</reference>
<dbReference type="PANTHER" id="PTHR30158">
    <property type="entry name" value="ACRA/E-RELATED COMPONENT OF DRUG EFFLUX TRANSPORTER"/>
    <property type="match status" value="1"/>
</dbReference>
<comment type="subcellular location">
    <subcellularLocation>
        <location evidence="1">Cell inner membrane</location>
        <topology evidence="1">Lipid-anchor</topology>
    </subcellularLocation>
</comment>
<dbReference type="InterPro" id="IPR058624">
    <property type="entry name" value="MdtA-like_HH"/>
</dbReference>
<feature type="chain" id="PRO_5047373823" evidence="4">
    <location>
        <begin position="26"/>
        <end position="390"/>
    </location>
</feature>
<dbReference type="Pfam" id="PF25967">
    <property type="entry name" value="RND-MFP_C"/>
    <property type="match status" value="1"/>
</dbReference>
<dbReference type="RefSeq" id="WP_284137984.1">
    <property type="nucleotide sequence ID" value="NZ_JASJUT010000008.1"/>
</dbReference>
<dbReference type="EMBL" id="JASJUT010000008">
    <property type="protein sequence ID" value="MDK2596862.1"/>
    <property type="molecule type" value="Genomic_DNA"/>
</dbReference>
<comment type="caution">
    <text evidence="9">The sequence shown here is derived from an EMBL/GenBank/DDBJ whole genome shotgun (WGS) entry which is preliminary data.</text>
</comment>
<sequence>MKKLGLSLSAVALALVLSGCGQSNAQQGQQPPPLTIDVASVQLEHVQSWHTFTTRLEAPERVLLKPRVSGQIERMAFTEGERVNKGQLLFSLDPRPFQAQIDTLQAQLVSAEASLEQARGEAERANRLVAQNAISTEEAEQRSATLRSAIANKNAIEARLQNAQLDLEFSQVSAPISGTISRAVATKGNYVKAGETELTTIVSDDEIYAYFDVDERTWSRQFADVSVKDEISVQLQRLGQATQVSGKLDFIDNEINPNTGTLRVRAVFDAQQHNLKPGSFARVSIGAQNTQQMAIVPERAIGTDLKNRFVLTIDENNVLQYRLVELGERYGAFRAIKSGLEAGDRIAVNGPARVGPGMPITPNSVSLAFENTQFVLKQSESTPVLLSAAN</sequence>
<dbReference type="InterPro" id="IPR006143">
    <property type="entry name" value="RND_pump_MFP"/>
</dbReference>
<evidence type="ECO:0000256" key="2">
    <source>
        <dbReference type="ARBA" id="ARBA00009477"/>
    </source>
</evidence>
<evidence type="ECO:0000313" key="10">
    <source>
        <dbReference type="Proteomes" id="UP001231915"/>
    </source>
</evidence>
<evidence type="ECO:0000313" key="9">
    <source>
        <dbReference type="EMBL" id="MDK2596862.1"/>
    </source>
</evidence>
<feature type="domain" description="Multidrug resistance protein MdtA-like barrel-sandwich hybrid" evidence="6">
    <location>
        <begin position="62"/>
        <end position="200"/>
    </location>
</feature>
<accession>A0ABT7EP92</accession>
<feature type="domain" description="Multidrug resistance protein MdtA-like C-terminal permuted SH3" evidence="8">
    <location>
        <begin position="295"/>
        <end position="350"/>
    </location>
</feature>
<evidence type="ECO:0000259" key="7">
    <source>
        <dbReference type="Pfam" id="PF25944"/>
    </source>
</evidence>
<dbReference type="Gene3D" id="2.40.420.20">
    <property type="match status" value="1"/>
</dbReference>
<evidence type="ECO:0000259" key="8">
    <source>
        <dbReference type="Pfam" id="PF25967"/>
    </source>
</evidence>
<feature type="domain" description="Multidrug resistance protein MdtA-like alpha-helical hairpin" evidence="5">
    <location>
        <begin position="102"/>
        <end position="170"/>
    </location>
</feature>
<feature type="coiled-coil region" evidence="3">
    <location>
        <begin position="101"/>
        <end position="166"/>
    </location>
</feature>
<feature type="domain" description="Multidrug resistance protein MdtA-like beta-barrel" evidence="7">
    <location>
        <begin position="233"/>
        <end position="287"/>
    </location>
</feature>
<dbReference type="InterPro" id="IPR058626">
    <property type="entry name" value="MdtA-like_b-barrel"/>
</dbReference>
<dbReference type="Proteomes" id="UP001231915">
    <property type="component" value="Unassembled WGS sequence"/>
</dbReference>